<gene>
    <name evidence="1" type="ORF">TNCT_576511</name>
</gene>
<sequence length="81" mass="9042">MINDFSNTRKASKRAVDSESFIPLLKALVKKHQNSFFLNSETVSSLHPNPNPVADNKQVIEVTNAAKEHKAPGHLEFESKI</sequence>
<keyword evidence="2" id="KW-1185">Reference proteome</keyword>
<proteinExistence type="predicted"/>
<evidence type="ECO:0000313" key="1">
    <source>
        <dbReference type="EMBL" id="GFQ66740.1"/>
    </source>
</evidence>
<accession>A0A8X6K6M3</accession>
<protein>
    <submittedName>
        <fullName evidence="1">Uncharacterized protein</fullName>
    </submittedName>
</protein>
<comment type="caution">
    <text evidence="1">The sequence shown here is derived from an EMBL/GenBank/DDBJ whole genome shotgun (WGS) entry which is preliminary data.</text>
</comment>
<dbReference type="EMBL" id="BMAO01020346">
    <property type="protein sequence ID" value="GFQ66740.1"/>
    <property type="molecule type" value="Genomic_DNA"/>
</dbReference>
<name>A0A8X6K6M3_TRICU</name>
<dbReference type="AlphaFoldDB" id="A0A8X6K6M3"/>
<reference evidence="1" key="1">
    <citation type="submission" date="2020-07" db="EMBL/GenBank/DDBJ databases">
        <title>Multicomponent nature underlies the extraordinary mechanical properties of spider dragline silk.</title>
        <authorList>
            <person name="Kono N."/>
            <person name="Nakamura H."/>
            <person name="Mori M."/>
            <person name="Yoshida Y."/>
            <person name="Ohtoshi R."/>
            <person name="Malay A.D."/>
            <person name="Moran D.A.P."/>
            <person name="Tomita M."/>
            <person name="Numata K."/>
            <person name="Arakawa K."/>
        </authorList>
    </citation>
    <scope>NUCLEOTIDE SEQUENCE</scope>
</reference>
<evidence type="ECO:0000313" key="2">
    <source>
        <dbReference type="Proteomes" id="UP000887116"/>
    </source>
</evidence>
<dbReference type="Proteomes" id="UP000887116">
    <property type="component" value="Unassembled WGS sequence"/>
</dbReference>
<organism evidence="1 2">
    <name type="scientific">Trichonephila clavata</name>
    <name type="common">Joro spider</name>
    <name type="synonym">Nephila clavata</name>
    <dbReference type="NCBI Taxonomy" id="2740835"/>
    <lineage>
        <taxon>Eukaryota</taxon>
        <taxon>Metazoa</taxon>
        <taxon>Ecdysozoa</taxon>
        <taxon>Arthropoda</taxon>
        <taxon>Chelicerata</taxon>
        <taxon>Arachnida</taxon>
        <taxon>Araneae</taxon>
        <taxon>Araneomorphae</taxon>
        <taxon>Entelegynae</taxon>
        <taxon>Araneoidea</taxon>
        <taxon>Nephilidae</taxon>
        <taxon>Trichonephila</taxon>
    </lineage>
</organism>